<dbReference type="Proteomes" id="UP000037566">
    <property type="component" value="Unassembled WGS sequence"/>
</dbReference>
<protein>
    <submittedName>
        <fullName evidence="1">Uncharacterized protein</fullName>
    </submittedName>
</protein>
<name>A0A0M0EBS5_KOMEU</name>
<reference evidence="1" key="1">
    <citation type="submission" date="2015-08" db="EMBL/GenBank/DDBJ databases">
        <title>Draft genome sequence of Komagataeibacter europaeus CECT 8546 a cellulose producer strain from vinegar produced by the traditional method.</title>
        <authorList>
            <person name="Poehlein A."/>
            <person name="Valera M.J."/>
            <person name="Haack F.S."/>
            <person name="Mas A."/>
            <person name="Daniel R."/>
            <person name="Streit W.R."/>
            <person name="Mateo E."/>
        </authorList>
    </citation>
    <scope>NUCLEOTIDE SEQUENCE [LARGE SCALE GENOMIC DNA]</scope>
    <source>
        <strain evidence="1">CECT 8546</strain>
    </source>
</reference>
<dbReference type="AlphaFoldDB" id="A0A0M0EBS5"/>
<proteinExistence type="predicted"/>
<sequence length="126" mass="14369">MIELAIKKSVERITGMKLYPLLLPADVYNGGTYLRVSDPEIMAGMVRTGLTAGRFQITLYTENDFTKLVKQDKAIWAEWRHVVHGEIEGYPVQYVRRDSISHGKETLNSGNILYSLARDYILTFAE</sequence>
<keyword evidence="2" id="KW-1185">Reference proteome</keyword>
<evidence type="ECO:0000313" key="2">
    <source>
        <dbReference type="Proteomes" id="UP000037566"/>
    </source>
</evidence>
<organism evidence="1 2">
    <name type="scientific">Komagataeibacter europaeus</name>
    <name type="common">Gluconacetobacter europaeus</name>
    <dbReference type="NCBI Taxonomy" id="33995"/>
    <lineage>
        <taxon>Bacteria</taxon>
        <taxon>Pseudomonadati</taxon>
        <taxon>Pseudomonadota</taxon>
        <taxon>Alphaproteobacteria</taxon>
        <taxon>Acetobacterales</taxon>
        <taxon>Acetobacteraceae</taxon>
        <taxon>Komagataeibacter</taxon>
    </lineage>
</organism>
<gene>
    <name evidence="1" type="ORF">KOEU_37800</name>
</gene>
<dbReference type="PATRIC" id="fig|33995.3.peg.4183"/>
<dbReference type="EMBL" id="LHUQ01000073">
    <property type="protein sequence ID" value="KON62732.1"/>
    <property type="molecule type" value="Genomic_DNA"/>
</dbReference>
<dbReference type="STRING" id="33995.KOEU_37800"/>
<dbReference type="RefSeq" id="WP_053324244.1">
    <property type="nucleotide sequence ID" value="NZ_LHUQ01000073.1"/>
</dbReference>
<accession>A0A0M0EBS5</accession>
<evidence type="ECO:0000313" key="1">
    <source>
        <dbReference type="EMBL" id="KON62732.1"/>
    </source>
</evidence>
<comment type="caution">
    <text evidence="1">The sequence shown here is derived from an EMBL/GenBank/DDBJ whole genome shotgun (WGS) entry which is preliminary data.</text>
</comment>